<sequence>MKMREHVVLPLESALRLRDAAIRYGILKAGQWVSLAIAVAAAIVGTAAMQFEWPAVLWGATAACLIGFGGAYWVSRQLEYPHFPRVAEEELEEMREIGIPAAVVKRTECSVLVGSLAELDAMKMSGEIIARLRRRSAK</sequence>
<proteinExistence type="predicted"/>
<dbReference type="EMBL" id="CR555307">
    <property type="protein sequence ID" value="CAI10416.1"/>
    <property type="molecule type" value="Genomic_DNA"/>
</dbReference>
<keyword evidence="1" id="KW-1133">Transmembrane helix</keyword>
<keyword evidence="1" id="KW-0812">Transmembrane</keyword>
<geneLocation type="plasmid" evidence="3">
    <name>pAzo1</name>
</geneLocation>
<feature type="transmembrane region" description="Helical" evidence="1">
    <location>
        <begin position="32"/>
        <end position="49"/>
    </location>
</feature>
<feature type="transmembrane region" description="Helical" evidence="1">
    <location>
        <begin position="55"/>
        <end position="75"/>
    </location>
</feature>
<reference evidence="2 3" key="1">
    <citation type="journal article" date="2005" name="Arch. Microbiol.">
        <title>The genome sequence of an anaerobic aromatic-degrading denitrifying bacterium, strain EbN1.</title>
        <authorList>
            <person name="Rabus R."/>
            <person name="Kube M."/>
            <person name="Heider J."/>
            <person name="Beck A."/>
            <person name="Heitmann K."/>
            <person name="Widdel F."/>
            <person name="Reinhardt R."/>
        </authorList>
    </citation>
    <scope>NUCLEOTIDE SEQUENCE [LARGE SCALE GENOMIC DNA]</scope>
    <source>
        <strain evidence="2 3">EbN1</strain>
        <plasmid evidence="3">Plasmid pAzo1</plasmid>
    </source>
</reference>
<dbReference type="KEGG" id="eba:p1B222"/>
<keyword evidence="2" id="KW-0614">Plasmid</keyword>
<name>Q5NWZ8_AROAE</name>
<evidence type="ECO:0000313" key="3">
    <source>
        <dbReference type="Proteomes" id="UP000006552"/>
    </source>
</evidence>
<dbReference type="Proteomes" id="UP000006552">
    <property type="component" value="Plasmid 1"/>
</dbReference>
<keyword evidence="3" id="KW-1185">Reference proteome</keyword>
<evidence type="ECO:0000256" key="1">
    <source>
        <dbReference type="SAM" id="Phobius"/>
    </source>
</evidence>
<dbReference type="AlphaFoldDB" id="Q5NWZ8"/>
<dbReference type="HOGENOM" id="CLU_1851012_0_0_4"/>
<gene>
    <name evidence="2" type="ORF">p1B222</name>
</gene>
<evidence type="ECO:0000313" key="2">
    <source>
        <dbReference type="EMBL" id="CAI10416.1"/>
    </source>
</evidence>
<organism evidence="2 3">
    <name type="scientific">Aromatoleum aromaticum (strain DSM 19018 / LMG 30748 / EbN1)</name>
    <name type="common">Azoarcus sp. (strain EbN1)</name>
    <dbReference type="NCBI Taxonomy" id="76114"/>
    <lineage>
        <taxon>Bacteria</taxon>
        <taxon>Pseudomonadati</taxon>
        <taxon>Pseudomonadota</taxon>
        <taxon>Betaproteobacteria</taxon>
        <taxon>Rhodocyclales</taxon>
        <taxon>Rhodocyclaceae</taxon>
        <taxon>Aromatoleum</taxon>
    </lineage>
</organism>
<keyword evidence="1" id="KW-0472">Membrane</keyword>
<evidence type="ECO:0008006" key="4">
    <source>
        <dbReference type="Google" id="ProtNLM"/>
    </source>
</evidence>
<protein>
    <recommendedName>
        <fullName evidence="4">Transmembrane protein</fullName>
    </recommendedName>
</protein>
<dbReference type="RefSeq" id="WP_011254763.1">
    <property type="nucleotide sequence ID" value="NC_006823.1"/>
</dbReference>
<accession>Q5NWZ8</accession>